<sequence>MWARRAMPNSRNAAGGSSHPRARVPRRTGTYERRRPSAPRTHRNTAAAAIPSIAAASQSPPGRMNRAPYAK</sequence>
<evidence type="ECO:0000313" key="3">
    <source>
        <dbReference type="Proteomes" id="UP000326029"/>
    </source>
</evidence>
<dbReference type="Proteomes" id="UP000326029">
    <property type="component" value="Chromosome"/>
</dbReference>
<organism evidence="2 3">
    <name type="scientific">Streptomyces cinereoruber</name>
    <dbReference type="NCBI Taxonomy" id="67260"/>
    <lineage>
        <taxon>Bacteria</taxon>
        <taxon>Bacillati</taxon>
        <taxon>Actinomycetota</taxon>
        <taxon>Actinomycetes</taxon>
        <taxon>Kitasatosporales</taxon>
        <taxon>Streptomycetaceae</taxon>
        <taxon>Streptomyces</taxon>
    </lineage>
</organism>
<dbReference type="EMBL" id="CP023693">
    <property type="protein sequence ID" value="QEV35216.1"/>
    <property type="molecule type" value="Genomic_DNA"/>
</dbReference>
<protein>
    <submittedName>
        <fullName evidence="2">Uncharacterized protein</fullName>
    </submittedName>
</protein>
<proteinExistence type="predicted"/>
<evidence type="ECO:0000313" key="2">
    <source>
        <dbReference type="EMBL" id="QEV35216.1"/>
    </source>
</evidence>
<feature type="compositionally biased region" description="Low complexity" evidence="1">
    <location>
        <begin position="46"/>
        <end position="61"/>
    </location>
</feature>
<gene>
    <name evidence="2" type="ORF">CP977_26125</name>
</gene>
<accession>A0ABX6BIU0</accession>
<name>A0ABX6BIU0_9ACTN</name>
<keyword evidence="3" id="KW-1185">Reference proteome</keyword>
<reference evidence="2 3" key="1">
    <citation type="submission" date="2017-09" db="EMBL/GenBank/DDBJ databases">
        <authorList>
            <person name="Lee N."/>
            <person name="Cho B.-K."/>
        </authorList>
    </citation>
    <scope>NUCLEOTIDE SEQUENCE [LARGE SCALE GENOMIC DNA]</scope>
    <source>
        <strain evidence="2 3">ATCC 19740</strain>
    </source>
</reference>
<evidence type="ECO:0000256" key="1">
    <source>
        <dbReference type="SAM" id="MobiDB-lite"/>
    </source>
</evidence>
<feature type="region of interest" description="Disordered" evidence="1">
    <location>
        <begin position="1"/>
        <end position="71"/>
    </location>
</feature>